<dbReference type="Proteomes" id="UP000177346">
    <property type="component" value="Unassembled WGS sequence"/>
</dbReference>
<gene>
    <name evidence="3" type="ORF">A3B19_01250</name>
</gene>
<dbReference type="AlphaFoldDB" id="A0A1F5XGP7"/>
<proteinExistence type="predicted"/>
<sequence length="330" mass="38313">MADKLKFLQIGLGSMGKRRIRNLAACGENNVIGMDFSAERRHEAEEKYNIRTIDNLDALGAEDIDAVSISTPPDKHGDYIRWALANKKHFFVELATTDDGYEEIRRLADKNLGIVMAPSCSFRFFLPIKMMKKYIGDGRIGKVLAFHHHAGQYLPEWHSWEDYRQIYFAKKETGAFRTMFLFELSWLNWLFGRQADVVFGFTDKISDLELEIGAKDITWAYLKYQNKILGSLLIDIISRKPFRTLRILGSDGVLEWEWLENWIKIYDAKTKQTETIEVPKGNPETGYLAAEEMYNDEIKAFVDAIYGRAPYPYTFKEDLQNLRALYKLEK</sequence>
<dbReference type="SUPFAM" id="SSF55347">
    <property type="entry name" value="Glyceraldehyde-3-phosphate dehydrogenase-like, C-terminal domain"/>
    <property type="match status" value="1"/>
</dbReference>
<feature type="domain" description="Gfo/Idh/MocA-like oxidoreductase C-terminal" evidence="2">
    <location>
        <begin position="132"/>
        <end position="323"/>
    </location>
</feature>
<dbReference type="SUPFAM" id="SSF51735">
    <property type="entry name" value="NAD(P)-binding Rossmann-fold domains"/>
    <property type="match status" value="1"/>
</dbReference>
<dbReference type="InterPro" id="IPR004104">
    <property type="entry name" value="Gfo/Idh/MocA-like_OxRdtase_C"/>
</dbReference>
<name>A0A1F5XGP7_9BACT</name>
<feature type="domain" description="Gfo/Idh/MocA-like oxidoreductase N-terminal" evidence="1">
    <location>
        <begin position="6"/>
        <end position="115"/>
    </location>
</feature>
<dbReference type="EMBL" id="MFIF01000009">
    <property type="protein sequence ID" value="OGF87039.1"/>
    <property type="molecule type" value="Genomic_DNA"/>
</dbReference>
<dbReference type="InterPro" id="IPR000683">
    <property type="entry name" value="Gfo/Idh/MocA-like_OxRdtase_N"/>
</dbReference>
<dbReference type="InterPro" id="IPR051450">
    <property type="entry name" value="Gfo/Idh/MocA_Oxidoreductases"/>
</dbReference>
<dbReference type="GO" id="GO:0000166">
    <property type="term" value="F:nucleotide binding"/>
    <property type="evidence" value="ECO:0007669"/>
    <property type="project" value="InterPro"/>
</dbReference>
<accession>A0A1F5XGP7</accession>
<reference evidence="3 4" key="1">
    <citation type="journal article" date="2016" name="Nat. Commun.">
        <title>Thousands of microbial genomes shed light on interconnected biogeochemical processes in an aquifer system.</title>
        <authorList>
            <person name="Anantharaman K."/>
            <person name="Brown C.T."/>
            <person name="Hug L.A."/>
            <person name="Sharon I."/>
            <person name="Castelle C.J."/>
            <person name="Probst A.J."/>
            <person name="Thomas B.C."/>
            <person name="Singh A."/>
            <person name="Wilkins M.J."/>
            <person name="Karaoz U."/>
            <person name="Brodie E.L."/>
            <person name="Williams K.H."/>
            <person name="Hubbard S.S."/>
            <person name="Banfield J.F."/>
        </authorList>
    </citation>
    <scope>NUCLEOTIDE SEQUENCE [LARGE SCALE GENOMIC DNA]</scope>
</reference>
<protein>
    <recommendedName>
        <fullName evidence="5">Gfo/Idh/MocA-like oxidoreductase N-terminal domain-containing protein</fullName>
    </recommendedName>
</protein>
<dbReference type="Gene3D" id="3.40.50.720">
    <property type="entry name" value="NAD(P)-binding Rossmann-like Domain"/>
    <property type="match status" value="1"/>
</dbReference>
<evidence type="ECO:0000259" key="2">
    <source>
        <dbReference type="Pfam" id="PF02894"/>
    </source>
</evidence>
<dbReference type="Gene3D" id="3.30.360.10">
    <property type="entry name" value="Dihydrodipicolinate Reductase, domain 2"/>
    <property type="match status" value="1"/>
</dbReference>
<dbReference type="PANTHER" id="PTHR43377:SF1">
    <property type="entry name" value="BILIVERDIN REDUCTASE A"/>
    <property type="match status" value="1"/>
</dbReference>
<dbReference type="InterPro" id="IPR036291">
    <property type="entry name" value="NAD(P)-bd_dom_sf"/>
</dbReference>
<evidence type="ECO:0008006" key="5">
    <source>
        <dbReference type="Google" id="ProtNLM"/>
    </source>
</evidence>
<evidence type="ECO:0000313" key="4">
    <source>
        <dbReference type="Proteomes" id="UP000177346"/>
    </source>
</evidence>
<dbReference type="Pfam" id="PF02894">
    <property type="entry name" value="GFO_IDH_MocA_C"/>
    <property type="match status" value="1"/>
</dbReference>
<evidence type="ECO:0000259" key="1">
    <source>
        <dbReference type="Pfam" id="PF01408"/>
    </source>
</evidence>
<dbReference type="Pfam" id="PF01408">
    <property type="entry name" value="GFO_IDH_MocA"/>
    <property type="match status" value="1"/>
</dbReference>
<comment type="caution">
    <text evidence="3">The sequence shown here is derived from an EMBL/GenBank/DDBJ whole genome shotgun (WGS) entry which is preliminary data.</text>
</comment>
<dbReference type="PANTHER" id="PTHR43377">
    <property type="entry name" value="BILIVERDIN REDUCTASE A"/>
    <property type="match status" value="1"/>
</dbReference>
<evidence type="ECO:0000313" key="3">
    <source>
        <dbReference type="EMBL" id="OGF87039.1"/>
    </source>
</evidence>
<organism evidence="3 4">
    <name type="scientific">Candidatus Giovannonibacteria bacterium RIFCSPLOWO2_01_FULL_46_32</name>
    <dbReference type="NCBI Taxonomy" id="1798353"/>
    <lineage>
        <taxon>Bacteria</taxon>
        <taxon>Candidatus Giovannoniibacteriota</taxon>
    </lineage>
</organism>